<keyword evidence="3" id="KW-1185">Reference proteome</keyword>
<evidence type="ECO:0000313" key="2">
    <source>
        <dbReference type="EMBL" id="GJN93777.1"/>
    </source>
</evidence>
<evidence type="ECO:0000313" key="3">
    <source>
        <dbReference type="Proteomes" id="UP001342314"/>
    </source>
</evidence>
<comment type="caution">
    <text evidence="2">The sequence shown here is derived from an EMBL/GenBank/DDBJ whole genome shotgun (WGS) entry which is preliminary data.</text>
</comment>
<evidence type="ECO:0008006" key="4">
    <source>
        <dbReference type="Google" id="ProtNLM"/>
    </source>
</evidence>
<accession>A0AAV5GWS0</accession>
<name>A0AAV5GWS0_9BASI</name>
<dbReference type="EMBL" id="BQKY01000015">
    <property type="protein sequence ID" value="GJN93777.1"/>
    <property type="molecule type" value="Genomic_DNA"/>
</dbReference>
<gene>
    <name evidence="2" type="ORF">Rhopal_006835-T1</name>
</gene>
<protein>
    <recommendedName>
        <fullName evidence="4">C2H2-type domain-containing protein</fullName>
    </recommendedName>
</protein>
<feature type="compositionally biased region" description="Polar residues" evidence="1">
    <location>
        <begin position="413"/>
        <end position="428"/>
    </location>
</feature>
<proteinExistence type="predicted"/>
<organism evidence="2 3">
    <name type="scientific">Rhodotorula paludigena</name>
    <dbReference type="NCBI Taxonomy" id="86838"/>
    <lineage>
        <taxon>Eukaryota</taxon>
        <taxon>Fungi</taxon>
        <taxon>Dikarya</taxon>
        <taxon>Basidiomycota</taxon>
        <taxon>Pucciniomycotina</taxon>
        <taxon>Microbotryomycetes</taxon>
        <taxon>Sporidiobolales</taxon>
        <taxon>Sporidiobolaceae</taxon>
        <taxon>Rhodotorula</taxon>
    </lineage>
</organism>
<reference evidence="2 3" key="1">
    <citation type="submission" date="2021-12" db="EMBL/GenBank/DDBJ databases">
        <title>High titer production of polyol ester of fatty acids by Rhodotorula paludigena BS15 towards product separation-free biomass refinery.</title>
        <authorList>
            <person name="Mano J."/>
            <person name="Ono H."/>
            <person name="Tanaka T."/>
            <person name="Naito K."/>
            <person name="Sushida H."/>
            <person name="Ike M."/>
            <person name="Tokuyasu K."/>
            <person name="Kitaoka M."/>
        </authorList>
    </citation>
    <scope>NUCLEOTIDE SEQUENCE [LARGE SCALE GENOMIC DNA]</scope>
    <source>
        <strain evidence="2 3">BS15</strain>
    </source>
</reference>
<sequence>MPGDRGQRDLSLAETAHPLTLCLQPNLYNRLALLHAGFSQAPQPLGQLQHWICTAIPEIGALYAARPDLPPVFLVDPLLRELERFPPFVPGSAPHIECYQHDLACLPSAPAKAVHPLDPASPVGPTVKWEVGSRDLLAQLLPDHLFDVKSARLCHGVKITHVKTQGGWAARLAQVDGDKASLDLVSLSVWSAFYNRQVKISYHPRILGTSVHQFLRSALLARESIDFHLLNPTIMTVAEIYFRLAVSCALQVDTFPFIVNELSLDLLDLEDARRSLSRMIKAYVRRFSTGTHGGAVEGPRNFQDFERKIDSAASAVSVEVEYAKEDPAAMRDLLECVGVPEPEEIDNTELEAVFRTVEDEIKAHLEAREAVHMTLLTGSLEVESACDEGLPEDLLTSLPSIDASGVDPEAEKPSQTSTYVGEPTASSVPSTGSIQMCYGMNGAEVPSMLHGIKNFSKDLTACGFAFFGSFQVRCPDCGALLEPQHFPSHVFWEHRYFALNSFPQPHDVVWQTRRSPPQHEADMPEATVWRTWPTRAWLAPPVLENGHWT</sequence>
<dbReference type="AlphaFoldDB" id="A0AAV5GWS0"/>
<evidence type="ECO:0000256" key="1">
    <source>
        <dbReference type="SAM" id="MobiDB-lite"/>
    </source>
</evidence>
<feature type="region of interest" description="Disordered" evidence="1">
    <location>
        <begin position="397"/>
        <end position="428"/>
    </location>
</feature>
<dbReference type="Proteomes" id="UP001342314">
    <property type="component" value="Unassembled WGS sequence"/>
</dbReference>